<feature type="region of interest" description="Disordered" evidence="1">
    <location>
        <begin position="538"/>
        <end position="625"/>
    </location>
</feature>
<feature type="compositionally biased region" description="Basic and acidic residues" evidence="1">
    <location>
        <begin position="611"/>
        <end position="625"/>
    </location>
</feature>
<evidence type="ECO:0000313" key="2">
    <source>
        <dbReference type="Proteomes" id="UP000504610"/>
    </source>
</evidence>
<organism evidence="2 3">
    <name type="scientific">Raphanus sativus</name>
    <name type="common">Radish</name>
    <name type="synonym">Raphanus raphanistrum var. sativus</name>
    <dbReference type="NCBI Taxonomy" id="3726"/>
    <lineage>
        <taxon>Eukaryota</taxon>
        <taxon>Viridiplantae</taxon>
        <taxon>Streptophyta</taxon>
        <taxon>Embryophyta</taxon>
        <taxon>Tracheophyta</taxon>
        <taxon>Spermatophyta</taxon>
        <taxon>Magnoliopsida</taxon>
        <taxon>eudicotyledons</taxon>
        <taxon>Gunneridae</taxon>
        <taxon>Pentapetalae</taxon>
        <taxon>rosids</taxon>
        <taxon>malvids</taxon>
        <taxon>Brassicales</taxon>
        <taxon>Brassicaceae</taxon>
        <taxon>Brassiceae</taxon>
        <taxon>Raphanus</taxon>
    </lineage>
</organism>
<dbReference type="GeneID" id="108852110"/>
<dbReference type="RefSeq" id="XP_018481108.1">
    <property type="nucleotide sequence ID" value="XM_018625606.1"/>
</dbReference>
<dbReference type="Proteomes" id="UP000504610">
    <property type="component" value="Chromosome 4"/>
</dbReference>
<feature type="compositionally biased region" description="Low complexity" evidence="1">
    <location>
        <begin position="339"/>
        <end position="354"/>
    </location>
</feature>
<feature type="region of interest" description="Disordered" evidence="1">
    <location>
        <begin position="295"/>
        <end position="370"/>
    </location>
</feature>
<keyword evidence="2" id="KW-1185">Reference proteome</keyword>
<proteinExistence type="predicted"/>
<dbReference type="InterPro" id="IPR006476">
    <property type="entry name" value="CHP01589_pln"/>
</dbReference>
<dbReference type="KEGG" id="rsz:108852110"/>
<dbReference type="Pfam" id="PF09713">
    <property type="entry name" value="A_thal_3526"/>
    <property type="match status" value="1"/>
</dbReference>
<reference evidence="3" key="2">
    <citation type="submission" date="2025-08" db="UniProtKB">
        <authorList>
            <consortium name="RefSeq"/>
        </authorList>
    </citation>
    <scope>IDENTIFICATION</scope>
    <source>
        <tissue evidence="3">Leaf</tissue>
    </source>
</reference>
<protein>
    <submittedName>
        <fullName evidence="3">Uncharacterized protein LOC108852110</fullName>
    </submittedName>
</protein>
<feature type="region of interest" description="Disordered" evidence="1">
    <location>
        <begin position="458"/>
        <end position="516"/>
    </location>
</feature>
<feature type="compositionally biased region" description="Basic and acidic residues" evidence="1">
    <location>
        <begin position="311"/>
        <end position="320"/>
    </location>
</feature>
<feature type="compositionally biased region" description="Polar residues" evidence="1">
    <location>
        <begin position="584"/>
        <end position="602"/>
    </location>
</feature>
<reference evidence="2" key="1">
    <citation type="journal article" date="2019" name="Database">
        <title>The radish genome database (RadishGD): an integrated information resource for radish genomics.</title>
        <authorList>
            <person name="Yu H.J."/>
            <person name="Baek S."/>
            <person name="Lee Y.J."/>
            <person name="Cho A."/>
            <person name="Mun J.H."/>
        </authorList>
    </citation>
    <scope>NUCLEOTIDE SEQUENCE [LARGE SCALE GENOMIC DNA]</scope>
    <source>
        <strain evidence="2">cv. WK10039</strain>
    </source>
</reference>
<sequence length="625" mass="69810">MEEPRQQPESLSNCRNVPEVAYYVRSKVELCIQNYMSLDVTAKYLEKTHHISKSVTRIVWEQLREENPLFFSHFEMRCQMALQMRMFNDMLTKQAVGMFEHGLLDICDASPSVRALLRREQPERVHLLETLASKTKLSSAGFVALPYGPSVAQILNNQQDQVLNSASFSMPNLNGPLVAQSQNPYYQQNQVPNPYDQQYQVLSSARLALSNPNGPSAAHMQILHNQQEQVLNNPARFAMPNPSGASVVQSQNPYEQVLNSESFAMPNPSGPSVVQSHMSNDQSNDLFYSEILAVPDANGPPVTQLPSPYDHQQEQQDKHLYTPNTPSPYANGPSVTQLPVPNNQQDQPHQNPSPTDNNDLISPTVAPADNDDWLQFIDPAALPDFGDLPPSDTTTTNPWSSFDYTSWFDPLPEEPSMFELGGDMMSAGMDLDEQEQHLDGQYQPHWQQQQQQNVQVEGNNGLENGDDFDIAPPMQTDTSEQLAGGVNHHHPVSEALNNPESGVTGHNGPSDSYIKTAEQPQDLNGHYQPQQNVPVEETLQRGGRSNGVVNGESNDKSHSKRMCTSRVHQSGRVKRHHPEHEALNNPNSGNGSQTTGVKQQRSPEARATTRSLKEWEQYESEETKQ</sequence>
<feature type="compositionally biased region" description="Basic residues" evidence="1">
    <location>
        <begin position="558"/>
        <end position="577"/>
    </location>
</feature>
<evidence type="ECO:0000313" key="3">
    <source>
        <dbReference type="RefSeq" id="XP_018481108.1"/>
    </source>
</evidence>
<feature type="compositionally biased region" description="Polar residues" evidence="1">
    <location>
        <begin position="322"/>
        <end position="337"/>
    </location>
</feature>
<accession>A0A6J0NB95</accession>
<dbReference type="AlphaFoldDB" id="A0A6J0NB95"/>
<dbReference type="OrthoDB" id="1098967at2759"/>
<evidence type="ECO:0000256" key="1">
    <source>
        <dbReference type="SAM" id="MobiDB-lite"/>
    </source>
</evidence>
<dbReference type="NCBIfam" id="TIGR01589">
    <property type="entry name" value="A_thal_3526"/>
    <property type="match status" value="1"/>
</dbReference>
<name>A0A6J0NB95_RAPSA</name>
<gene>
    <name evidence="3" type="primary">LOC108852110</name>
</gene>